<comment type="caution">
    <text evidence="1">The sequence shown here is derived from an EMBL/GenBank/DDBJ whole genome shotgun (WGS) entry which is preliminary data.</text>
</comment>
<keyword evidence="2" id="KW-1185">Reference proteome</keyword>
<evidence type="ECO:0000313" key="2">
    <source>
        <dbReference type="Proteomes" id="UP000699462"/>
    </source>
</evidence>
<dbReference type="AlphaFoldDB" id="A0A8T0DX04"/>
<dbReference type="EMBL" id="JTDF01000384">
    <property type="protein sequence ID" value="KAF8571668.1"/>
    <property type="molecule type" value="Genomic_DNA"/>
</dbReference>
<name>A0A8T0DX04_9TREM</name>
<gene>
    <name evidence="1" type="ORF">P879_03059</name>
</gene>
<accession>A0A8T0DX04</accession>
<proteinExistence type="predicted"/>
<protein>
    <submittedName>
        <fullName evidence="1">Uncharacterized protein</fullName>
    </submittedName>
</protein>
<sequence length="242" mass="27146">MTDNLAAIVSWQGVTSRFSSASDLFASAIDGLGTRQHNLLSLHGIPPLSSSKFYTAEVHRMKNDFELASRYKGLLQEHFDLPSLDATVSTKVDEKKEDARRPRHMFPATTTFGFYEYVFHRFQPASKIHPTYICSGCMQASNADSGYVHNFSSFSISPNNRMTFPNVNTDADGGLKGKNTGYRIREEIHGSGLNINALRYQILFESKEFKDYPVKFSMNTVEDPQLLSTKLGGTVFLNHLIT</sequence>
<dbReference type="Proteomes" id="UP000699462">
    <property type="component" value="Unassembled WGS sequence"/>
</dbReference>
<evidence type="ECO:0000313" key="1">
    <source>
        <dbReference type="EMBL" id="KAF8571668.1"/>
    </source>
</evidence>
<organism evidence="1 2">
    <name type="scientific">Paragonimus westermani</name>
    <dbReference type="NCBI Taxonomy" id="34504"/>
    <lineage>
        <taxon>Eukaryota</taxon>
        <taxon>Metazoa</taxon>
        <taxon>Spiralia</taxon>
        <taxon>Lophotrochozoa</taxon>
        <taxon>Platyhelminthes</taxon>
        <taxon>Trematoda</taxon>
        <taxon>Digenea</taxon>
        <taxon>Plagiorchiida</taxon>
        <taxon>Troglotremata</taxon>
        <taxon>Troglotrematidae</taxon>
        <taxon>Paragonimus</taxon>
    </lineage>
</organism>
<reference evidence="1 2" key="1">
    <citation type="submission" date="2019-07" db="EMBL/GenBank/DDBJ databases">
        <title>Annotation for the trematode Paragonimus westermani.</title>
        <authorList>
            <person name="Choi Y.-J."/>
        </authorList>
    </citation>
    <scope>NUCLEOTIDE SEQUENCE [LARGE SCALE GENOMIC DNA]</scope>
    <source>
        <strain evidence="1">180907_Pwestermani</strain>
    </source>
</reference>